<reference evidence="2" key="1">
    <citation type="submission" date="2021-04" db="EMBL/GenBank/DDBJ databases">
        <title>Genome based classification of Actinospica acidithermotolerans sp. nov., an actinobacterium isolated from an Indonesian hot spring.</title>
        <authorList>
            <person name="Kusuma A.B."/>
            <person name="Putra K.E."/>
            <person name="Nafisah S."/>
            <person name="Loh J."/>
            <person name="Nouioui I."/>
            <person name="Goodfellow M."/>
        </authorList>
    </citation>
    <scope>NUCLEOTIDE SEQUENCE</scope>
    <source>
        <strain evidence="2">DSM 45618</strain>
    </source>
</reference>
<organism evidence="2 3">
    <name type="scientific">Actinocrinis puniceicyclus</name>
    <dbReference type="NCBI Taxonomy" id="977794"/>
    <lineage>
        <taxon>Bacteria</taxon>
        <taxon>Bacillati</taxon>
        <taxon>Actinomycetota</taxon>
        <taxon>Actinomycetes</taxon>
        <taxon>Catenulisporales</taxon>
        <taxon>Actinospicaceae</taxon>
        <taxon>Actinocrinis</taxon>
    </lineage>
</organism>
<dbReference type="Proteomes" id="UP000677913">
    <property type="component" value="Unassembled WGS sequence"/>
</dbReference>
<sequence length="80" mass="9064">MPFQMLCLTILYCWYATAHPGSDALDAYRRQHPWDRAKTHVSADDILIAFRRQRIKDNSAGHATPTRFPHKPATSDLAAA</sequence>
<dbReference type="AlphaFoldDB" id="A0A8J7WS20"/>
<evidence type="ECO:0000313" key="3">
    <source>
        <dbReference type="Proteomes" id="UP000677913"/>
    </source>
</evidence>
<gene>
    <name evidence="2" type="ORF">KGA66_25885</name>
</gene>
<evidence type="ECO:0000313" key="2">
    <source>
        <dbReference type="EMBL" id="MBS2966498.1"/>
    </source>
</evidence>
<accession>A0A8J7WS20</accession>
<comment type="caution">
    <text evidence="2">The sequence shown here is derived from an EMBL/GenBank/DDBJ whole genome shotgun (WGS) entry which is preliminary data.</text>
</comment>
<keyword evidence="3" id="KW-1185">Reference proteome</keyword>
<dbReference type="EMBL" id="JAGSXH010000156">
    <property type="protein sequence ID" value="MBS2966498.1"/>
    <property type="molecule type" value="Genomic_DNA"/>
</dbReference>
<name>A0A8J7WS20_9ACTN</name>
<feature type="region of interest" description="Disordered" evidence="1">
    <location>
        <begin position="59"/>
        <end position="80"/>
    </location>
</feature>
<dbReference type="RefSeq" id="WP_211471628.1">
    <property type="nucleotide sequence ID" value="NZ_JAGSXH010000156.1"/>
</dbReference>
<evidence type="ECO:0000256" key="1">
    <source>
        <dbReference type="SAM" id="MobiDB-lite"/>
    </source>
</evidence>
<protein>
    <submittedName>
        <fullName evidence="2">Uncharacterized protein</fullName>
    </submittedName>
</protein>
<proteinExistence type="predicted"/>